<dbReference type="GO" id="GO:0016491">
    <property type="term" value="F:oxidoreductase activity"/>
    <property type="evidence" value="ECO:0007669"/>
    <property type="project" value="UniProtKB-KW"/>
</dbReference>
<keyword evidence="2" id="KW-0560">Oxidoreductase</keyword>
<dbReference type="RefSeq" id="WP_047823448.1">
    <property type="nucleotide sequence ID" value="NZ_CP011770.1"/>
</dbReference>
<gene>
    <name evidence="3" type="ORF">AB433_06030</name>
</gene>
<reference evidence="3 4" key="1">
    <citation type="submission" date="2015-06" db="EMBL/GenBank/DDBJ databases">
        <authorList>
            <person name="Zeng Y."/>
            <person name="Huang Y."/>
        </authorList>
    </citation>
    <scope>NUCLEOTIDE SEQUENCE [LARGE SCALE GENOMIC DNA]</scope>
    <source>
        <strain evidence="3 4">PQ-2</strain>
    </source>
</reference>
<dbReference type="PANTHER" id="PTHR43639:SF1">
    <property type="entry name" value="SHORT-CHAIN DEHYDROGENASE_REDUCTASE FAMILY PROTEIN"/>
    <property type="match status" value="1"/>
</dbReference>
<evidence type="ECO:0000313" key="4">
    <source>
        <dbReference type="Proteomes" id="UP000035287"/>
    </source>
</evidence>
<name>A0A0G3XLT0_9SPHN</name>
<dbReference type="KEGG" id="cna:AB433_06030"/>
<dbReference type="InterPro" id="IPR036291">
    <property type="entry name" value="NAD(P)-bd_dom_sf"/>
</dbReference>
<dbReference type="OrthoDB" id="9786360at2"/>
<evidence type="ECO:0000256" key="2">
    <source>
        <dbReference type="ARBA" id="ARBA00023002"/>
    </source>
</evidence>
<dbReference type="InterPro" id="IPR002347">
    <property type="entry name" value="SDR_fam"/>
</dbReference>
<keyword evidence="4" id="KW-1185">Reference proteome</keyword>
<dbReference type="Gene3D" id="3.40.50.720">
    <property type="entry name" value="NAD(P)-binding Rossmann-like Domain"/>
    <property type="match status" value="1"/>
</dbReference>
<dbReference type="Proteomes" id="UP000035287">
    <property type="component" value="Chromosome"/>
</dbReference>
<dbReference type="PANTHER" id="PTHR43639">
    <property type="entry name" value="OXIDOREDUCTASE, SHORT-CHAIN DEHYDROGENASE/REDUCTASE FAMILY (AFU_ORTHOLOGUE AFUA_5G02870)"/>
    <property type="match status" value="1"/>
</dbReference>
<evidence type="ECO:0000313" key="3">
    <source>
        <dbReference type="EMBL" id="AKM11584.1"/>
    </source>
</evidence>
<comment type="similarity">
    <text evidence="1">Belongs to the short-chain dehydrogenases/reductases (SDR) family.</text>
</comment>
<proteinExistence type="inferred from homology"/>
<dbReference type="PRINTS" id="PR00081">
    <property type="entry name" value="GDHRDH"/>
</dbReference>
<evidence type="ECO:0000256" key="1">
    <source>
        <dbReference type="ARBA" id="ARBA00006484"/>
    </source>
</evidence>
<organism evidence="3 4">
    <name type="scientific">Croceicoccus naphthovorans</name>
    <dbReference type="NCBI Taxonomy" id="1348774"/>
    <lineage>
        <taxon>Bacteria</taxon>
        <taxon>Pseudomonadati</taxon>
        <taxon>Pseudomonadota</taxon>
        <taxon>Alphaproteobacteria</taxon>
        <taxon>Sphingomonadales</taxon>
        <taxon>Erythrobacteraceae</taxon>
        <taxon>Croceicoccus</taxon>
    </lineage>
</organism>
<sequence length="255" mass="27491">MISAKRPAVLITGSAQRLGADMARRFADSGWHVIVHYHSSSTDADRLADTLESAETVGFDISDLSAIEKTVKRLAGALLEWCVLINCAAVFEPDTAHAIDPDVFDTAIRTNAEGPVALAQAFLAQAQSDRGRCVINVLDQKLANMNPDFFSYTMAKAALANATQMLAMAHVGSDDRIYGLAPGAMLPSHDQVAHEHEISGRMNLLHRLTRPDELSEAALFLASGALESGQTIYVDSGQHLMSQPRDVLHLARGES</sequence>
<dbReference type="PATRIC" id="fig|1348774.3.peg.1266"/>
<dbReference type="SUPFAM" id="SSF51735">
    <property type="entry name" value="NAD(P)-binding Rossmann-fold domains"/>
    <property type="match status" value="1"/>
</dbReference>
<accession>A0A0G3XLT0</accession>
<dbReference type="Pfam" id="PF13561">
    <property type="entry name" value="adh_short_C2"/>
    <property type="match status" value="1"/>
</dbReference>
<dbReference type="AlphaFoldDB" id="A0A0G3XLT0"/>
<protein>
    <submittedName>
        <fullName evidence="3">Oxidoreductase</fullName>
    </submittedName>
</protein>
<dbReference type="STRING" id="1348774.AB433_06030"/>
<dbReference type="EMBL" id="CP011770">
    <property type="protein sequence ID" value="AKM11584.1"/>
    <property type="molecule type" value="Genomic_DNA"/>
</dbReference>